<reference evidence="2" key="2">
    <citation type="submission" date="2025-09" db="UniProtKB">
        <authorList>
            <consortium name="Ensembl"/>
        </authorList>
    </citation>
    <scope>IDENTIFICATION</scope>
</reference>
<sequence>MRILWFVLIFISLAAPGNAQGSEASCRRTGGLCLVSKCTQAEHHVEYCLTPVILCCKRLPVST</sequence>
<dbReference type="OMA" id="CFEPIIL"/>
<dbReference type="SUPFAM" id="SSF57392">
    <property type="entry name" value="Defensin-like"/>
    <property type="match status" value="1"/>
</dbReference>
<dbReference type="Proteomes" id="UP000694380">
    <property type="component" value="Unplaced"/>
</dbReference>
<protein>
    <recommendedName>
        <fullName evidence="4">Beta-defensin</fullName>
    </recommendedName>
</protein>
<keyword evidence="3" id="KW-1185">Reference proteome</keyword>
<dbReference type="GeneTree" id="ENSGT00980000200613"/>
<dbReference type="Gene3D" id="3.10.360.10">
    <property type="entry name" value="Antimicrobial Peptide, Beta-defensin 2, Chain A"/>
    <property type="match status" value="1"/>
</dbReference>
<feature type="signal peptide" evidence="1">
    <location>
        <begin position="1"/>
        <end position="19"/>
    </location>
</feature>
<evidence type="ECO:0000256" key="1">
    <source>
        <dbReference type="SAM" id="SignalP"/>
    </source>
</evidence>
<dbReference type="Ensembl" id="ENSCPBT00000033715.1">
    <property type="protein sequence ID" value="ENSCPBP00000028650.1"/>
    <property type="gene ID" value="ENSCPBG00000020212.1"/>
</dbReference>
<dbReference type="AlphaFoldDB" id="A0A8C3I8B7"/>
<evidence type="ECO:0008006" key="4">
    <source>
        <dbReference type="Google" id="ProtNLM"/>
    </source>
</evidence>
<reference evidence="2" key="1">
    <citation type="submission" date="2025-08" db="UniProtKB">
        <authorList>
            <consortium name="Ensembl"/>
        </authorList>
    </citation>
    <scope>IDENTIFICATION</scope>
</reference>
<evidence type="ECO:0000313" key="3">
    <source>
        <dbReference type="Proteomes" id="UP000694380"/>
    </source>
</evidence>
<evidence type="ECO:0000313" key="2">
    <source>
        <dbReference type="Ensembl" id="ENSCPBP00000028650.1"/>
    </source>
</evidence>
<name>A0A8C3I8B7_CHRPI</name>
<proteinExistence type="predicted"/>
<accession>A0A8C3I8B7</accession>
<keyword evidence="1" id="KW-0732">Signal</keyword>
<organism evidence="2 3">
    <name type="scientific">Chrysemys picta bellii</name>
    <name type="common">Western painted turtle</name>
    <name type="synonym">Emys bellii</name>
    <dbReference type="NCBI Taxonomy" id="8478"/>
    <lineage>
        <taxon>Eukaryota</taxon>
        <taxon>Metazoa</taxon>
        <taxon>Chordata</taxon>
        <taxon>Craniata</taxon>
        <taxon>Vertebrata</taxon>
        <taxon>Euteleostomi</taxon>
        <taxon>Archelosauria</taxon>
        <taxon>Testudinata</taxon>
        <taxon>Testudines</taxon>
        <taxon>Cryptodira</taxon>
        <taxon>Durocryptodira</taxon>
        <taxon>Testudinoidea</taxon>
        <taxon>Emydidae</taxon>
        <taxon>Chrysemys</taxon>
    </lineage>
</organism>
<feature type="chain" id="PRO_5034521971" description="Beta-defensin" evidence="1">
    <location>
        <begin position="20"/>
        <end position="63"/>
    </location>
</feature>